<dbReference type="InterPro" id="IPR025588">
    <property type="entry name" value="YcxB-like_C"/>
</dbReference>
<dbReference type="Proteomes" id="UP000249499">
    <property type="component" value="Plasmid pRt1078"/>
</dbReference>
<reference evidence="4" key="2">
    <citation type="journal article" date="2023" name="MicrobiologyOpen">
        <title>Genomics of the tumorigenes clade of the family Rhizobiaceae and description of Rhizobium rhododendri sp. nov.</title>
        <authorList>
            <person name="Kuzmanovic N."/>
            <person name="diCenzo G.C."/>
            <person name="Bunk B."/>
            <person name="Sproeer C."/>
            <person name="Fruehling A."/>
            <person name="Neumann-Schaal M."/>
            <person name="Overmann J."/>
            <person name="Smalla K."/>
        </authorList>
    </citation>
    <scope>NUCLEOTIDE SEQUENCE [LARGE SCALE GENOMIC DNA]</scope>
    <source>
        <strain evidence="4">1078</strain>
        <plasmid evidence="4">pRt1078</plasmid>
    </source>
</reference>
<keyword evidence="1" id="KW-1133">Transmembrane helix</keyword>
<feature type="transmembrane region" description="Helical" evidence="1">
    <location>
        <begin position="51"/>
        <end position="73"/>
    </location>
</feature>
<organism evidence="3 4">
    <name type="scientific">Rhizobium tumorigenes</name>
    <dbReference type="NCBI Taxonomy" id="2041385"/>
    <lineage>
        <taxon>Bacteria</taxon>
        <taxon>Pseudomonadati</taxon>
        <taxon>Pseudomonadota</taxon>
        <taxon>Alphaproteobacteria</taxon>
        <taxon>Hyphomicrobiales</taxon>
        <taxon>Rhizobiaceae</taxon>
        <taxon>Rhizobium/Agrobacterium group</taxon>
        <taxon>Rhizobium</taxon>
    </lineage>
</organism>
<evidence type="ECO:0000256" key="1">
    <source>
        <dbReference type="SAM" id="Phobius"/>
    </source>
</evidence>
<feature type="transmembrane region" description="Helical" evidence="1">
    <location>
        <begin position="26"/>
        <end position="45"/>
    </location>
</feature>
<feature type="domain" description="YcxB-like C-terminal" evidence="2">
    <location>
        <begin position="103"/>
        <end position="158"/>
    </location>
</feature>
<proteinExistence type="predicted"/>
<dbReference type="KEGG" id="rtu:PR017_19700"/>
<dbReference type="EMBL" id="CP117256">
    <property type="protein sequence ID" value="WFR98095.1"/>
    <property type="molecule type" value="Genomic_DNA"/>
</dbReference>
<name>A0AAF1KU67_9HYPH</name>
<dbReference type="RefSeq" id="WP_111219312.1">
    <property type="nucleotide sequence ID" value="NZ_CP117256.1"/>
</dbReference>
<evidence type="ECO:0000259" key="2">
    <source>
        <dbReference type="Pfam" id="PF14317"/>
    </source>
</evidence>
<gene>
    <name evidence="3" type="ORF">PR017_19700</name>
</gene>
<protein>
    <submittedName>
        <fullName evidence="3">YcxB family protein</fullName>
    </submittedName>
</protein>
<dbReference type="AlphaFoldDB" id="A0AAF1KU67"/>
<reference evidence="3 4" key="1">
    <citation type="journal article" date="2018" name="Sci. Rep.">
        <title>Rhizobium tumorigenes sp. nov., a novel plant tumorigenic bacterium isolated from cane gall tumors on thornless blackberry.</title>
        <authorList>
            <person name="Kuzmanovi N."/>
            <person name="Smalla K."/>
            <person name="Gronow S."/>
            <person name="PuBawska J."/>
        </authorList>
    </citation>
    <scope>NUCLEOTIDE SEQUENCE [LARGE SCALE GENOMIC DNA]</scope>
    <source>
        <strain evidence="3 4">1078</strain>
    </source>
</reference>
<geneLocation type="plasmid" evidence="3 4">
    <name>pRt1078</name>
</geneLocation>
<sequence>MVTYRLTDEDIISGNRLWWRYRIKPYAYIAAFLLIWIGMCLFSGLTGRETLVVAIVTNFFVSLCAILGMHYVLPRISTWQSLRYFRQASNSALDTSADWDKMHIAFSQTDAFQKLPWRDIKGWRENDDVIVLMRIGPMFNPIPKRAMNAQQLENLRSCMTEAGIS</sequence>
<keyword evidence="1" id="KW-0472">Membrane</keyword>
<dbReference type="Pfam" id="PF14317">
    <property type="entry name" value="YcxB"/>
    <property type="match status" value="1"/>
</dbReference>
<accession>A0AAF1KU67</accession>
<evidence type="ECO:0000313" key="4">
    <source>
        <dbReference type="Proteomes" id="UP000249499"/>
    </source>
</evidence>
<keyword evidence="4" id="KW-1185">Reference proteome</keyword>
<keyword evidence="3" id="KW-0614">Plasmid</keyword>
<evidence type="ECO:0000313" key="3">
    <source>
        <dbReference type="EMBL" id="WFR98095.1"/>
    </source>
</evidence>
<keyword evidence="1" id="KW-0812">Transmembrane</keyword>